<feature type="non-terminal residue" evidence="4">
    <location>
        <position position="97"/>
    </location>
</feature>
<reference evidence="4" key="1">
    <citation type="submission" date="2018-05" db="EMBL/GenBank/DDBJ databases">
        <authorList>
            <person name="Lanie J.A."/>
            <person name="Ng W.-L."/>
            <person name="Kazmierczak K.M."/>
            <person name="Andrzejewski T.M."/>
            <person name="Davidsen T.M."/>
            <person name="Wayne K.J."/>
            <person name="Tettelin H."/>
            <person name="Glass J.I."/>
            <person name="Rusch D."/>
            <person name="Podicherti R."/>
            <person name="Tsui H.-C.T."/>
            <person name="Winkler M.E."/>
        </authorList>
    </citation>
    <scope>NUCLEOTIDE SEQUENCE</scope>
</reference>
<dbReference type="EMBL" id="UINC01176816">
    <property type="protein sequence ID" value="SVD84123.1"/>
    <property type="molecule type" value="Genomic_DNA"/>
</dbReference>
<evidence type="ECO:0000256" key="1">
    <source>
        <dbReference type="ARBA" id="ARBA00008779"/>
    </source>
</evidence>
<dbReference type="AlphaFoldDB" id="A0A382YLJ8"/>
<name>A0A382YLJ8_9ZZZZ</name>
<evidence type="ECO:0000256" key="2">
    <source>
        <dbReference type="ARBA" id="ARBA00022801"/>
    </source>
</evidence>
<dbReference type="InterPro" id="IPR050738">
    <property type="entry name" value="Sulfatase"/>
</dbReference>
<feature type="domain" description="Sulfatase N-terminal" evidence="3">
    <location>
        <begin position="5"/>
        <end position="75"/>
    </location>
</feature>
<dbReference type="SUPFAM" id="SSF53649">
    <property type="entry name" value="Alkaline phosphatase-like"/>
    <property type="match status" value="1"/>
</dbReference>
<protein>
    <recommendedName>
        <fullName evidence="3">Sulfatase N-terminal domain-containing protein</fullName>
    </recommendedName>
</protein>
<proteinExistence type="inferred from homology"/>
<keyword evidence="2" id="KW-0378">Hydrolase</keyword>
<dbReference type="InterPro" id="IPR000917">
    <property type="entry name" value="Sulfatase_N"/>
</dbReference>
<comment type="similarity">
    <text evidence="1">Belongs to the sulfatase family.</text>
</comment>
<gene>
    <name evidence="4" type="ORF">METZ01_LOCUS436977</name>
</gene>
<dbReference type="GO" id="GO:0004065">
    <property type="term" value="F:arylsulfatase activity"/>
    <property type="evidence" value="ECO:0007669"/>
    <property type="project" value="TreeGrafter"/>
</dbReference>
<dbReference type="PANTHER" id="PTHR42693:SF53">
    <property type="entry name" value="ENDO-4-O-SULFATASE"/>
    <property type="match status" value="1"/>
</dbReference>
<sequence>MASKPNFILILADDMGYSDLGCYGSEINTPNIDSLASNGIRFSQMYNSARCCPSRAALLTGLNPQQTGVGHMVSTFGQSASINIPAYQGYLNETSAT</sequence>
<evidence type="ECO:0000313" key="4">
    <source>
        <dbReference type="EMBL" id="SVD84123.1"/>
    </source>
</evidence>
<dbReference type="PANTHER" id="PTHR42693">
    <property type="entry name" value="ARYLSULFATASE FAMILY MEMBER"/>
    <property type="match status" value="1"/>
</dbReference>
<dbReference type="Pfam" id="PF00884">
    <property type="entry name" value="Sulfatase"/>
    <property type="match status" value="1"/>
</dbReference>
<organism evidence="4">
    <name type="scientific">marine metagenome</name>
    <dbReference type="NCBI Taxonomy" id="408172"/>
    <lineage>
        <taxon>unclassified sequences</taxon>
        <taxon>metagenomes</taxon>
        <taxon>ecological metagenomes</taxon>
    </lineage>
</organism>
<evidence type="ECO:0000259" key="3">
    <source>
        <dbReference type="Pfam" id="PF00884"/>
    </source>
</evidence>
<accession>A0A382YLJ8</accession>
<dbReference type="Gene3D" id="3.40.720.10">
    <property type="entry name" value="Alkaline Phosphatase, subunit A"/>
    <property type="match status" value="1"/>
</dbReference>
<dbReference type="InterPro" id="IPR017850">
    <property type="entry name" value="Alkaline_phosphatase_core_sf"/>
</dbReference>